<evidence type="ECO:0000256" key="2">
    <source>
        <dbReference type="SAM" id="SignalP"/>
    </source>
</evidence>
<dbReference type="GO" id="GO:0015562">
    <property type="term" value="F:efflux transmembrane transporter activity"/>
    <property type="evidence" value="ECO:0007669"/>
    <property type="project" value="InterPro"/>
</dbReference>
<dbReference type="EMBL" id="BAER01000101">
    <property type="protein sequence ID" value="GAC34292.1"/>
    <property type="molecule type" value="Genomic_DNA"/>
</dbReference>
<comment type="similarity">
    <text evidence="1">Belongs to the outer membrane factor (OMF) (TC 1.B.17) family.</text>
</comment>
<feature type="signal peptide" evidence="2">
    <location>
        <begin position="1"/>
        <end position="38"/>
    </location>
</feature>
<dbReference type="Gene3D" id="1.20.1600.10">
    <property type="entry name" value="Outer membrane efflux proteins (OEP)"/>
    <property type="match status" value="1"/>
</dbReference>
<accession>K6ZVL4</accession>
<organism evidence="3 4">
    <name type="scientific">Paraglaciecola polaris LMG 21857</name>
    <dbReference type="NCBI Taxonomy" id="1129793"/>
    <lineage>
        <taxon>Bacteria</taxon>
        <taxon>Pseudomonadati</taxon>
        <taxon>Pseudomonadota</taxon>
        <taxon>Gammaproteobacteria</taxon>
        <taxon>Alteromonadales</taxon>
        <taxon>Alteromonadaceae</taxon>
        <taxon>Paraglaciecola</taxon>
    </lineage>
</organism>
<name>K6ZVL4_9ALTE</name>
<dbReference type="InterPro" id="IPR010131">
    <property type="entry name" value="MdtP/NodT-like"/>
</dbReference>
<gene>
    <name evidence="3" type="ORF">GPLA_3403</name>
</gene>
<dbReference type="STRING" id="1129793.GPLA_3403"/>
<reference evidence="4" key="1">
    <citation type="journal article" date="2014" name="Environ. Microbiol.">
        <title>Comparative genomics of the marine bacterial genus Glaciecola reveals the high degree of genomic diversity and genomic characteristic for cold adaptation.</title>
        <authorList>
            <person name="Qin Q.L."/>
            <person name="Xie B.B."/>
            <person name="Yu Y."/>
            <person name="Shu Y.L."/>
            <person name="Rong J.C."/>
            <person name="Zhang Y.J."/>
            <person name="Zhao D.L."/>
            <person name="Chen X.L."/>
            <person name="Zhang X.Y."/>
            <person name="Chen B."/>
            <person name="Zhou B.C."/>
            <person name="Zhang Y.Z."/>
        </authorList>
    </citation>
    <scope>NUCLEOTIDE SEQUENCE [LARGE SCALE GENOMIC DNA]</scope>
    <source>
        <strain evidence="4">LMG 21857</strain>
    </source>
</reference>
<dbReference type="PANTHER" id="PTHR30203">
    <property type="entry name" value="OUTER MEMBRANE CATION EFFLUX PROTEIN"/>
    <property type="match status" value="1"/>
</dbReference>
<dbReference type="AlphaFoldDB" id="K6ZVL4"/>
<evidence type="ECO:0000313" key="4">
    <source>
        <dbReference type="Proteomes" id="UP000006322"/>
    </source>
</evidence>
<keyword evidence="2" id="KW-0732">Signal</keyword>
<dbReference type="SUPFAM" id="SSF56954">
    <property type="entry name" value="Outer membrane efflux proteins (OEP)"/>
    <property type="match status" value="1"/>
</dbReference>
<dbReference type="Pfam" id="PF02321">
    <property type="entry name" value="OEP"/>
    <property type="match status" value="2"/>
</dbReference>
<protein>
    <recommendedName>
        <fullName evidence="5">Outer membrane efflux protein</fullName>
    </recommendedName>
</protein>
<evidence type="ECO:0000313" key="3">
    <source>
        <dbReference type="EMBL" id="GAC34292.1"/>
    </source>
</evidence>
<dbReference type="PANTHER" id="PTHR30203:SF24">
    <property type="entry name" value="BLR4935 PROTEIN"/>
    <property type="match status" value="1"/>
</dbReference>
<dbReference type="Proteomes" id="UP000006322">
    <property type="component" value="Unassembled WGS sequence"/>
</dbReference>
<comment type="caution">
    <text evidence="3">The sequence shown here is derived from an EMBL/GenBank/DDBJ whole genome shotgun (WGS) entry which is preliminary data.</text>
</comment>
<dbReference type="RefSeq" id="WP_007106058.1">
    <property type="nucleotide sequence ID" value="NZ_BAER01000101.1"/>
</dbReference>
<sequence length="445" mass="49120">MFQKYKVLFTSTRKRCAYKNRRFLFSLLFLLGSSAVNAATPEKLLTLSDAIRFSLAENPSLKVFSLRDVALQGQLQTANLKPAYELGVATENFAGTGGFNGIGSAELTVSLSSTIEMGGKREARAGLYSQSRSHLQAQRQIESLELLGEVTRRYIEILAAQQRVILATQAAELAEMTLRVVKKRTKAGSTPEAEVKRAQAAEAQSQLALLSGQQQLRYLKVALAALWGETSPSFTSVSGDLFNFGQDVDFEVLYAKIEKNPAIQVFATQERLKDAEVRLAKTESTSDINWSVGVRQFQEMNDTAITAGFSMPLFSSKRNSGAVSAALASRNEVFVQKEVALLNMHTQLFRAFSNRQQAIISAQKLQNEIIPALEEALSETQQAYERGRYSYLEYVSARHELLIARQTLIESAAAALTYGADIEQLTAEPLPASQYPDPKRSTTNF</sequence>
<dbReference type="OrthoDB" id="9791261at2"/>
<dbReference type="InterPro" id="IPR003423">
    <property type="entry name" value="OMP_efflux"/>
</dbReference>
<keyword evidence="4" id="KW-1185">Reference proteome</keyword>
<proteinExistence type="inferred from homology"/>
<evidence type="ECO:0000256" key="1">
    <source>
        <dbReference type="ARBA" id="ARBA00007613"/>
    </source>
</evidence>
<feature type="chain" id="PRO_5003901179" description="Outer membrane efflux protein" evidence="2">
    <location>
        <begin position="39"/>
        <end position="445"/>
    </location>
</feature>
<evidence type="ECO:0008006" key="5">
    <source>
        <dbReference type="Google" id="ProtNLM"/>
    </source>
</evidence>